<dbReference type="InterPro" id="IPR050557">
    <property type="entry name" value="RTX_toxin/Mannuronan_C5-epim"/>
</dbReference>
<dbReference type="Pfam" id="PF00657">
    <property type="entry name" value="Lipase_GDSL"/>
    <property type="match status" value="1"/>
</dbReference>
<dbReference type="GO" id="GO:0016788">
    <property type="term" value="F:hydrolase activity, acting on ester bonds"/>
    <property type="evidence" value="ECO:0007669"/>
    <property type="project" value="InterPro"/>
</dbReference>
<dbReference type="InterPro" id="IPR011049">
    <property type="entry name" value="Serralysin-like_metalloprot_C"/>
</dbReference>
<evidence type="ECO:0000313" key="3">
    <source>
        <dbReference type="EMBL" id="ABV93364.1"/>
    </source>
</evidence>
<dbReference type="Gene3D" id="3.40.50.1110">
    <property type="entry name" value="SGNH hydrolase"/>
    <property type="match status" value="1"/>
</dbReference>
<dbReference type="PANTHER" id="PTHR38340">
    <property type="entry name" value="S-LAYER PROTEIN"/>
    <property type="match status" value="1"/>
</dbReference>
<dbReference type="eggNOG" id="COG3240">
    <property type="taxonomic scope" value="Bacteria"/>
</dbReference>
<evidence type="ECO:0000313" key="4">
    <source>
        <dbReference type="Proteomes" id="UP000006833"/>
    </source>
</evidence>
<evidence type="ECO:0000256" key="2">
    <source>
        <dbReference type="ARBA" id="ARBA00022525"/>
    </source>
</evidence>
<proteinExistence type="predicted"/>
<dbReference type="SUPFAM" id="SSF51120">
    <property type="entry name" value="beta-Roll"/>
    <property type="match status" value="1"/>
</dbReference>
<dbReference type="HOGENOM" id="CLU_543894_0_0_5"/>
<keyword evidence="4" id="KW-1185">Reference proteome</keyword>
<dbReference type="PROSITE" id="PS00330">
    <property type="entry name" value="HEMOLYSIN_CALCIUM"/>
    <property type="match status" value="3"/>
</dbReference>
<gene>
    <name evidence="3" type="ordered locus">Dshi_1622</name>
</gene>
<name>A8LL00_DINSH</name>
<dbReference type="PRINTS" id="PR00313">
    <property type="entry name" value="CABNDNGRPT"/>
</dbReference>
<dbReference type="AlphaFoldDB" id="A8LL00"/>
<dbReference type="Pfam" id="PF00353">
    <property type="entry name" value="HemolysinCabind"/>
    <property type="match status" value="2"/>
</dbReference>
<dbReference type="Proteomes" id="UP000006833">
    <property type="component" value="Chromosome"/>
</dbReference>
<dbReference type="InterPro" id="IPR036514">
    <property type="entry name" value="SGNH_hydro_sf"/>
</dbReference>
<dbReference type="KEGG" id="dsh:Dshi_1622"/>
<organism evidence="3 4">
    <name type="scientific">Dinoroseobacter shibae (strain DSM 16493 / NCIMB 14021 / DFL 12)</name>
    <dbReference type="NCBI Taxonomy" id="398580"/>
    <lineage>
        <taxon>Bacteria</taxon>
        <taxon>Pseudomonadati</taxon>
        <taxon>Pseudomonadota</taxon>
        <taxon>Alphaproteobacteria</taxon>
        <taxon>Rhodobacterales</taxon>
        <taxon>Roseobacteraceae</taxon>
        <taxon>Dinoroseobacter</taxon>
    </lineage>
</organism>
<protein>
    <submittedName>
        <fullName evidence="3">Putative hemolysin</fullName>
    </submittedName>
</protein>
<dbReference type="GO" id="GO:0005509">
    <property type="term" value="F:calcium ion binding"/>
    <property type="evidence" value="ECO:0007669"/>
    <property type="project" value="InterPro"/>
</dbReference>
<dbReference type="EMBL" id="CP000830">
    <property type="protein sequence ID" value="ABV93364.1"/>
    <property type="molecule type" value="Genomic_DNA"/>
</dbReference>
<dbReference type="Gene3D" id="2.150.10.10">
    <property type="entry name" value="Serralysin-like metalloprotease, C-terminal"/>
    <property type="match status" value="1"/>
</dbReference>
<reference evidence="4" key="1">
    <citation type="journal article" date="2010" name="ISME J.">
        <title>The complete genome sequence of the algal symbiont Dinoroseobacter shibae: a hitchhiker's guide to life in the sea.</title>
        <authorList>
            <person name="Wagner-Dobler I."/>
            <person name="Ballhausen B."/>
            <person name="Berger M."/>
            <person name="Brinkhoff T."/>
            <person name="Buchholz I."/>
            <person name="Bunk B."/>
            <person name="Cypionka H."/>
            <person name="Daniel R."/>
            <person name="Drepper T."/>
            <person name="Gerdts G."/>
            <person name="Hahnke S."/>
            <person name="Han C."/>
            <person name="Jahn D."/>
            <person name="Kalhoefer D."/>
            <person name="Kiss H."/>
            <person name="Klenk H.P."/>
            <person name="Kyrpides N."/>
            <person name="Liebl W."/>
            <person name="Liesegang H."/>
            <person name="Meincke L."/>
            <person name="Pati A."/>
            <person name="Petersen J."/>
            <person name="Piekarski T."/>
            <person name="Pommerenke C."/>
            <person name="Pradella S."/>
            <person name="Pukall R."/>
            <person name="Rabus R."/>
            <person name="Stackebrandt E."/>
            <person name="Thole S."/>
            <person name="Thompson L."/>
            <person name="Tielen P."/>
            <person name="Tomasch J."/>
            <person name="von Jan M."/>
            <person name="Wanphrut N."/>
            <person name="Wichels A."/>
            <person name="Zech H."/>
            <person name="Simon M."/>
        </authorList>
    </citation>
    <scope>NUCLEOTIDE SEQUENCE [LARGE SCALE GENOMIC DNA]</scope>
    <source>
        <strain evidence="4">DSM 16493 / NCIMB 14021 / DFL 12</strain>
    </source>
</reference>
<dbReference type="eggNOG" id="COG2931">
    <property type="taxonomic scope" value="Bacteria"/>
</dbReference>
<dbReference type="GO" id="GO:0005576">
    <property type="term" value="C:extracellular region"/>
    <property type="evidence" value="ECO:0007669"/>
    <property type="project" value="UniProtKB-SubCell"/>
</dbReference>
<evidence type="ECO:0000256" key="1">
    <source>
        <dbReference type="ARBA" id="ARBA00004613"/>
    </source>
</evidence>
<dbReference type="PANTHER" id="PTHR38340:SF1">
    <property type="entry name" value="S-LAYER PROTEIN"/>
    <property type="match status" value="1"/>
</dbReference>
<sequence length="504" mass="52972">MTSTLSFSNLATFGASLTDWGGMYGLTKDVIRVPLPLAKNGYSIGYSNGSVYTVYASDLLEIPTLENYAIGSASALGSTILEDFLEEKFIAYTIKVDRDDPRLKAEFNYTAQVDRFLEANAGVDLSGTMSLIQMGLVDYMNFFPNFSRGGPSSYSEFTVEVLGSVFDGVDRMMDAGVGQVVLNTLPDPSNFVFMSWMPSFYLRKVDNAVAHHNDMLQAEVATRAAAGENIVVVDMNALTAAIDDDPSAFGFVASAGSFISSSVRFWLSASSAPDEYDPDQVAFFDPFHPSTAYHGVMGVFQAESLTKATTVLEEDGAVFQGSAAGDMVLVRGDGATIMAQQGEDTVIGGVGRDSLSGGAGDDVLAGGSGDDSLDGGAGADVLAGGTGDDLLMGGDGNDVLIDGLGSDTLLGGIGHDVFLFCDPRLIGGQSGTDFDTFDGGEGHDILYLALGDAQRQVFETTGSLAEIGIFATGIEEVVLVAHRLELVDVSSDARLAEADLWGFV</sequence>
<dbReference type="InterPro" id="IPR018511">
    <property type="entry name" value="Hemolysin-typ_Ca-bd_CS"/>
</dbReference>
<comment type="subcellular location">
    <subcellularLocation>
        <location evidence="1">Secreted</location>
    </subcellularLocation>
</comment>
<accession>A8LL00</accession>
<dbReference type="InterPro" id="IPR001343">
    <property type="entry name" value="Hemolysn_Ca-bd"/>
</dbReference>
<keyword evidence="2" id="KW-0964">Secreted</keyword>
<dbReference type="STRING" id="398580.Dshi_1622"/>
<dbReference type="InterPro" id="IPR001087">
    <property type="entry name" value="GDSL"/>
</dbReference>